<dbReference type="Gene3D" id="2.20.25.90">
    <property type="entry name" value="ADC-like domains"/>
    <property type="match status" value="1"/>
</dbReference>
<dbReference type="PANTHER" id="PTHR43742:SF6">
    <property type="entry name" value="OXIDOREDUCTASE YYAE-RELATED"/>
    <property type="match status" value="1"/>
</dbReference>
<keyword evidence="4" id="KW-0408">Iron</keyword>
<dbReference type="PROSITE" id="PS51669">
    <property type="entry name" value="4FE4S_MOW_BIS_MGD"/>
    <property type="match status" value="1"/>
</dbReference>
<keyword evidence="3" id="KW-0479">Metal-binding</keyword>
<proteinExistence type="inferred from homology"/>
<name>A0ABT3SII2_9MYCO</name>
<keyword evidence="5" id="KW-0411">Iron-sulfur</keyword>
<organism evidence="8 9">
    <name type="scientific">Mycobacterium pinniadriaticum</name>
    <dbReference type="NCBI Taxonomy" id="2994102"/>
    <lineage>
        <taxon>Bacteria</taxon>
        <taxon>Bacillati</taxon>
        <taxon>Actinomycetota</taxon>
        <taxon>Actinomycetes</taxon>
        <taxon>Mycobacteriales</taxon>
        <taxon>Mycobacteriaceae</taxon>
        <taxon>Mycobacterium</taxon>
    </lineage>
</organism>
<feature type="region of interest" description="Disordered" evidence="6">
    <location>
        <begin position="638"/>
        <end position="662"/>
    </location>
</feature>
<dbReference type="Proteomes" id="UP001300745">
    <property type="component" value="Unassembled WGS sequence"/>
</dbReference>
<protein>
    <submittedName>
        <fullName evidence="8">Molybdopterin-dependent oxidoreductase</fullName>
    </submittedName>
</protein>
<reference evidence="8 9" key="1">
    <citation type="submission" date="2022-11" db="EMBL/GenBank/DDBJ databases">
        <title>Mycobacterium sp. nov.</title>
        <authorList>
            <person name="Papic B."/>
            <person name="Spicic S."/>
            <person name="Duvnjak S."/>
        </authorList>
    </citation>
    <scope>NUCLEOTIDE SEQUENCE [LARGE SCALE GENOMIC DNA]</scope>
    <source>
        <strain evidence="8 9">CVI_P4</strain>
    </source>
</reference>
<evidence type="ECO:0000256" key="1">
    <source>
        <dbReference type="ARBA" id="ARBA00010312"/>
    </source>
</evidence>
<dbReference type="InterPro" id="IPR027467">
    <property type="entry name" value="MopterinOxRdtase_cofactor_BS"/>
</dbReference>
<dbReference type="Gene3D" id="3.40.50.740">
    <property type="match status" value="1"/>
</dbReference>
<dbReference type="EMBL" id="JAPJDO010000022">
    <property type="protein sequence ID" value="MCX2939318.1"/>
    <property type="molecule type" value="Genomic_DNA"/>
</dbReference>
<dbReference type="Pfam" id="PF00384">
    <property type="entry name" value="Molybdopterin"/>
    <property type="match status" value="1"/>
</dbReference>
<dbReference type="Pfam" id="PF01568">
    <property type="entry name" value="Molydop_binding"/>
    <property type="match status" value="1"/>
</dbReference>
<feature type="domain" description="4Fe-4S Mo/W bis-MGD-type" evidence="7">
    <location>
        <begin position="6"/>
        <end position="62"/>
    </location>
</feature>
<dbReference type="InterPro" id="IPR006963">
    <property type="entry name" value="Mopterin_OxRdtase_4Fe-4S_dom"/>
</dbReference>
<accession>A0ABT3SII2</accession>
<dbReference type="PANTHER" id="PTHR43742">
    <property type="entry name" value="TRIMETHYLAMINE-N-OXIDE REDUCTASE"/>
    <property type="match status" value="1"/>
</dbReference>
<dbReference type="InterPro" id="IPR050612">
    <property type="entry name" value="Prok_Mopterin_Oxidored"/>
</dbReference>
<evidence type="ECO:0000313" key="9">
    <source>
        <dbReference type="Proteomes" id="UP001300745"/>
    </source>
</evidence>
<dbReference type="InterPro" id="IPR009010">
    <property type="entry name" value="Asp_de-COase-like_dom_sf"/>
</dbReference>
<dbReference type="InterPro" id="IPR006656">
    <property type="entry name" value="Mopterin_OxRdtase"/>
</dbReference>
<gene>
    <name evidence="8" type="ORF">ORI27_21725</name>
</gene>
<evidence type="ECO:0000256" key="6">
    <source>
        <dbReference type="SAM" id="MobiDB-lite"/>
    </source>
</evidence>
<evidence type="ECO:0000256" key="2">
    <source>
        <dbReference type="ARBA" id="ARBA00022485"/>
    </source>
</evidence>
<dbReference type="InterPro" id="IPR006657">
    <property type="entry name" value="MoPterin_dinucl-bd_dom"/>
</dbReference>
<dbReference type="SUPFAM" id="SSF50692">
    <property type="entry name" value="ADC-like"/>
    <property type="match status" value="1"/>
</dbReference>
<dbReference type="RefSeq" id="WP_265999115.1">
    <property type="nucleotide sequence ID" value="NZ_JAPJDN010000022.1"/>
</dbReference>
<dbReference type="SMART" id="SM00926">
    <property type="entry name" value="Molybdop_Fe4S4"/>
    <property type="match status" value="1"/>
</dbReference>
<sequence length="662" mass="71441">MDTGAARVVRSFCRVCTSVCGILVEIDGDHVLAVHGDGEHPFSRGYTCPKGRALPQIHHHPDRLEQPMLRIDGQLTETSWETCLDDLGTRLREIIAEYGPAAVAINFGTGVWMDAVGYRTAEALHRAIGTPAKFSPLTIDGTAKVLVAELMGGSSGLTARPDYDSADLVILIGSNPVVSHGHTLGMPNPRGLFRELAKRAQLWVVDPRRTETARLATRHLAPRPGTDYAILGFLVREILRSGGNPDIPVQDVAALTAAVEPFTAEHTAALADVTQTDLDDLLAAVRRAGHLAIDTGTGVTMSASANVTQWFSWALLILTGSMNTPGGMWFHPGFGYQLESFELPIAPPEGKTRPGPRSRPETTAFMREWPCATLGDEIEAGNIRALINLGGNLLTGFPAADTLRPSLHKLEVLATAEILPTETTAMSTHVLPTKGQLERPDITLWDFMSTRISAQHTPAVTDPVGQRRSMWWVLAEIGKRLGHDVADPAMTDEQMLAALNSGGRTGYDDLVATGWAEAQRELPAAWVQRHVERLGGWRLAPKVLIDQLHGLRQTTGPVLVPRRQLRRLNTQLEFLGERAEVVLNPEDAAAAGVSESQAVLVRTEHGELTGVAKLDPSVRSGVVSVPHGHADANVNVLTSKDDLDPPTGMTRYSGLPVSVHPA</sequence>
<evidence type="ECO:0000256" key="3">
    <source>
        <dbReference type="ARBA" id="ARBA00022723"/>
    </source>
</evidence>
<evidence type="ECO:0000256" key="4">
    <source>
        <dbReference type="ARBA" id="ARBA00023004"/>
    </source>
</evidence>
<dbReference type="Gene3D" id="3.40.228.10">
    <property type="entry name" value="Dimethylsulfoxide Reductase, domain 2"/>
    <property type="match status" value="1"/>
</dbReference>
<dbReference type="Pfam" id="PF04879">
    <property type="entry name" value="Molybdop_Fe4S4"/>
    <property type="match status" value="1"/>
</dbReference>
<comment type="similarity">
    <text evidence="1">Belongs to the prokaryotic molybdopterin-containing oxidoreductase family.</text>
</comment>
<comment type="caution">
    <text evidence="8">The sequence shown here is derived from an EMBL/GenBank/DDBJ whole genome shotgun (WGS) entry which is preliminary data.</text>
</comment>
<dbReference type="SUPFAM" id="SSF53706">
    <property type="entry name" value="Formate dehydrogenase/DMSO reductase, domains 1-3"/>
    <property type="match status" value="1"/>
</dbReference>
<keyword evidence="2" id="KW-0004">4Fe-4S</keyword>
<dbReference type="Gene3D" id="2.40.40.20">
    <property type="match status" value="1"/>
</dbReference>
<keyword evidence="9" id="KW-1185">Reference proteome</keyword>
<evidence type="ECO:0000259" key="7">
    <source>
        <dbReference type="PROSITE" id="PS51669"/>
    </source>
</evidence>
<evidence type="ECO:0000256" key="5">
    <source>
        <dbReference type="ARBA" id="ARBA00023014"/>
    </source>
</evidence>
<evidence type="ECO:0000313" key="8">
    <source>
        <dbReference type="EMBL" id="MCX2939318.1"/>
    </source>
</evidence>
<dbReference type="PROSITE" id="PS00551">
    <property type="entry name" value="MOLYBDOPTERIN_PROK_1"/>
    <property type="match status" value="1"/>
</dbReference>